<name>A0A842JA06_9ACTN</name>
<comment type="caution">
    <text evidence="3">The sequence shown here is derived from an EMBL/GenBank/DDBJ whole genome shotgun (WGS) entry which is preliminary data.</text>
</comment>
<feature type="coiled-coil region" evidence="1">
    <location>
        <begin position="156"/>
        <end position="217"/>
    </location>
</feature>
<evidence type="ECO:0000256" key="2">
    <source>
        <dbReference type="SAM" id="Phobius"/>
    </source>
</evidence>
<keyword evidence="2" id="KW-1133">Transmembrane helix</keyword>
<dbReference type="RefSeq" id="WP_185904534.1">
    <property type="nucleotide sequence ID" value="NZ_JACMSE010000002.1"/>
</dbReference>
<accession>A0A842JA06</accession>
<keyword evidence="2" id="KW-0472">Membrane</keyword>
<dbReference type="Proteomes" id="UP000587396">
    <property type="component" value="Unassembled WGS sequence"/>
</dbReference>
<evidence type="ECO:0000313" key="3">
    <source>
        <dbReference type="EMBL" id="MBC2888567.1"/>
    </source>
</evidence>
<evidence type="ECO:0000313" key="4">
    <source>
        <dbReference type="Proteomes" id="UP000587396"/>
    </source>
</evidence>
<keyword evidence="2" id="KW-0812">Transmembrane</keyword>
<protein>
    <submittedName>
        <fullName evidence="3">Uncharacterized protein</fullName>
    </submittedName>
</protein>
<evidence type="ECO:0000256" key="1">
    <source>
        <dbReference type="SAM" id="Coils"/>
    </source>
</evidence>
<organism evidence="3 4">
    <name type="scientific">Gordonibacter massiliensis</name>
    <name type="common">ex Traore et al. 2017</name>
    <dbReference type="NCBI Taxonomy" id="1841863"/>
    <lineage>
        <taxon>Bacteria</taxon>
        <taxon>Bacillati</taxon>
        <taxon>Actinomycetota</taxon>
        <taxon>Coriobacteriia</taxon>
        <taxon>Eggerthellales</taxon>
        <taxon>Eggerthellaceae</taxon>
        <taxon>Gordonibacter</taxon>
    </lineage>
</organism>
<keyword evidence="1" id="KW-0175">Coiled coil</keyword>
<reference evidence="3 4" key="1">
    <citation type="submission" date="2020-08" db="EMBL/GenBank/DDBJ databases">
        <authorList>
            <person name="Liu C."/>
            <person name="Sun Q."/>
        </authorList>
    </citation>
    <scope>NUCLEOTIDE SEQUENCE [LARGE SCALE GENOMIC DNA]</scope>
    <source>
        <strain evidence="3 4">N22</strain>
    </source>
</reference>
<dbReference type="EMBL" id="JACMSE010000002">
    <property type="protein sequence ID" value="MBC2888567.1"/>
    <property type="molecule type" value="Genomic_DNA"/>
</dbReference>
<gene>
    <name evidence="3" type="ORF">H7313_04285</name>
</gene>
<proteinExistence type="predicted"/>
<feature type="transmembrane region" description="Helical" evidence="2">
    <location>
        <begin position="223"/>
        <end position="249"/>
    </location>
</feature>
<dbReference type="AlphaFoldDB" id="A0A842JA06"/>
<keyword evidence="4" id="KW-1185">Reference proteome</keyword>
<sequence length="252" mass="27008">MGFAEDLQQAEQNLVAASGYHANVVNAALAAMQQAEQSYWERVRFFEAEALSIQRVYAEGLSTCAGIVLYPDRVSDGETTLPLMPGIRASVSTAGNTRYGGGDCRTLSITIDFPNGMRITAMGDPDKEGEARAFAALVMNKAAELDGAPPALDQDLARLQREIDAARVDTRELDAARAAYQAAYYDTAAIQTAQQALDYLKAQAPQAAEAYEEAKRKRGRRNLVIAIAAVVVAVVVFGALALAALSWFASLL</sequence>